<feature type="region of interest" description="Disordered" evidence="1">
    <location>
        <begin position="55"/>
        <end position="74"/>
    </location>
</feature>
<reference evidence="2" key="1">
    <citation type="submission" date="2019-05" db="EMBL/GenBank/DDBJ databases">
        <title>Annotation for the trematode Fasciolopsis buski.</title>
        <authorList>
            <person name="Choi Y.-J."/>
        </authorList>
    </citation>
    <scope>NUCLEOTIDE SEQUENCE</scope>
    <source>
        <strain evidence="2">HT</strain>
        <tissue evidence="2">Whole worm</tissue>
    </source>
</reference>
<feature type="compositionally biased region" description="Basic and acidic residues" evidence="1">
    <location>
        <begin position="175"/>
        <end position="184"/>
    </location>
</feature>
<dbReference type="Proteomes" id="UP000728185">
    <property type="component" value="Unassembled WGS sequence"/>
</dbReference>
<comment type="caution">
    <text evidence="2">The sequence shown here is derived from an EMBL/GenBank/DDBJ whole genome shotgun (WGS) entry which is preliminary data.</text>
</comment>
<evidence type="ECO:0000313" key="3">
    <source>
        <dbReference type="Proteomes" id="UP000728185"/>
    </source>
</evidence>
<feature type="non-terminal residue" evidence="2">
    <location>
        <position position="184"/>
    </location>
</feature>
<feature type="region of interest" description="Disordered" evidence="1">
    <location>
        <begin position="80"/>
        <end position="184"/>
    </location>
</feature>
<feature type="compositionally biased region" description="Pro residues" evidence="1">
    <location>
        <begin position="126"/>
        <end position="143"/>
    </location>
</feature>
<proteinExistence type="predicted"/>
<evidence type="ECO:0000313" key="2">
    <source>
        <dbReference type="EMBL" id="KAA0198780.1"/>
    </source>
</evidence>
<name>A0A8E0S5V3_9TREM</name>
<gene>
    <name evidence="2" type="ORF">FBUS_01601</name>
</gene>
<evidence type="ECO:0000256" key="1">
    <source>
        <dbReference type="SAM" id="MobiDB-lite"/>
    </source>
</evidence>
<dbReference type="OrthoDB" id="2018507at2759"/>
<protein>
    <submittedName>
        <fullName evidence="2">Uncharacterized protein</fullName>
    </submittedName>
</protein>
<feature type="compositionally biased region" description="Polar residues" evidence="1">
    <location>
        <begin position="86"/>
        <end position="97"/>
    </location>
</feature>
<keyword evidence="3" id="KW-1185">Reference proteome</keyword>
<dbReference type="EMBL" id="LUCM01001502">
    <property type="protein sequence ID" value="KAA0198780.1"/>
    <property type="molecule type" value="Genomic_DNA"/>
</dbReference>
<accession>A0A8E0S5V3</accession>
<sequence>YLLCIDAYHRPDIYQTCGLAFSLAGRANPAQNLNNLPVPHWQDLPIPPRESRLKAFSSGAEHTRSPGRSPKIGGCAVSRKLPETTVPDTVGNSTSVVPRQRPRAAVPKTDETVVSRRSIVADPCATNPPVPIPLKPPPLPPSSSMPVSANSDLRDSSPFGDNQLSPGDPYQNLSVEERAKQVNV</sequence>
<dbReference type="AlphaFoldDB" id="A0A8E0S5V3"/>
<organism evidence="2 3">
    <name type="scientific">Fasciolopsis buskii</name>
    <dbReference type="NCBI Taxonomy" id="27845"/>
    <lineage>
        <taxon>Eukaryota</taxon>
        <taxon>Metazoa</taxon>
        <taxon>Spiralia</taxon>
        <taxon>Lophotrochozoa</taxon>
        <taxon>Platyhelminthes</taxon>
        <taxon>Trematoda</taxon>
        <taxon>Digenea</taxon>
        <taxon>Plagiorchiida</taxon>
        <taxon>Echinostomata</taxon>
        <taxon>Echinostomatoidea</taxon>
        <taxon>Fasciolidae</taxon>
        <taxon>Fasciolopsis</taxon>
    </lineage>
</organism>